<reference evidence="6 7" key="1">
    <citation type="submission" date="2020-08" db="EMBL/GenBank/DDBJ databases">
        <title>A novel species.</title>
        <authorList>
            <person name="Gao J."/>
        </authorList>
    </citation>
    <scope>NUCLEOTIDE SEQUENCE [LARGE SCALE GENOMIC DNA]</scope>
    <source>
        <strain evidence="6 7">CRXT-G-22</strain>
    </source>
</reference>
<feature type="domain" description="FAD-binding" evidence="5">
    <location>
        <begin position="258"/>
        <end position="452"/>
    </location>
</feature>
<dbReference type="Gene3D" id="3.40.30.120">
    <property type="match status" value="1"/>
</dbReference>
<evidence type="ECO:0000313" key="6">
    <source>
        <dbReference type="EMBL" id="QNP73015.1"/>
    </source>
</evidence>
<keyword evidence="2" id="KW-0285">Flavoprotein</keyword>
<keyword evidence="6" id="KW-0560">Oxidoreductase</keyword>
<dbReference type="PANTHER" id="PTHR43004">
    <property type="entry name" value="TRK SYSTEM POTASSIUM UPTAKE PROTEIN"/>
    <property type="match status" value="1"/>
</dbReference>
<dbReference type="Pfam" id="PF01494">
    <property type="entry name" value="FAD_binding_3"/>
    <property type="match status" value="2"/>
</dbReference>
<dbReference type="InterPro" id="IPR002938">
    <property type="entry name" value="FAD-bd"/>
</dbReference>
<feature type="compositionally biased region" description="Low complexity" evidence="4">
    <location>
        <begin position="212"/>
        <end position="252"/>
    </location>
</feature>
<name>A0A7H0IJP9_9ACTN</name>
<dbReference type="Proteomes" id="UP000516052">
    <property type="component" value="Chromosome"/>
</dbReference>
<proteinExistence type="predicted"/>
<dbReference type="RefSeq" id="WP_187749960.1">
    <property type="nucleotide sequence ID" value="NZ_CP060828.1"/>
</dbReference>
<protein>
    <submittedName>
        <fullName evidence="6">FAD-dependent monooxygenase</fullName>
    </submittedName>
</protein>
<gene>
    <name evidence="6" type="ORF">IAG44_28665</name>
</gene>
<dbReference type="InterPro" id="IPR036188">
    <property type="entry name" value="FAD/NAD-bd_sf"/>
</dbReference>
<dbReference type="PRINTS" id="PR00420">
    <property type="entry name" value="RNGMNOXGNASE"/>
</dbReference>
<dbReference type="PANTHER" id="PTHR43004:SF19">
    <property type="entry name" value="BINDING MONOOXYGENASE, PUTATIVE (JCVI)-RELATED"/>
    <property type="match status" value="1"/>
</dbReference>
<dbReference type="GO" id="GO:0016709">
    <property type="term" value="F:oxidoreductase activity, acting on paired donors, with incorporation or reduction of molecular oxygen, NAD(P)H as one donor, and incorporation of one atom of oxygen"/>
    <property type="evidence" value="ECO:0007669"/>
    <property type="project" value="UniProtKB-ARBA"/>
</dbReference>
<evidence type="ECO:0000256" key="4">
    <source>
        <dbReference type="SAM" id="MobiDB-lite"/>
    </source>
</evidence>
<dbReference type="KEGG" id="sroi:IAG44_28665"/>
<sequence length="613" mass="64151">MTDFDVVIAGAGPTGLLLSCELRLGGVKVLVVERREEVDETVKAMSVNTPSAVALYRRGFFPTLAAIQEQAMERFRHFREERGEDLAQPPKFAGHFAGIPLDAAYLDADDPAWADAGRADQVGLIPQAELERVLAARARELGVEVWRGVEVTGFEEDGGEVGETGGVTVRLAGASRARAETSRAGDVIEAGAGSLGQARTSLAGGVAGTGTGSAAAAHADGAAPAAPGTPRTVPPAETRTGTGAGTSRTAPSPETDARARAPRTVRAAWLVGCDGGRSTVRKLAGFDFPGTPPEITGYQAVADMTGTEELASGWNTTATGTYAYGPMPGRILTVEFDGPPADRTSPVTAEELQGSVRRVTGAPVTVGKVRTVTRFTDNCRQASDYRKGRVLLAGDAAHVHSPFGGQGLNLGIGDAVNLGWKLAAVVRGWAPPGLLDSYTAERHPIGAWVLEWTRAQIALMRPESHARALRAVVTDLTRTVDGTTHLVKRISGVWQRYDLPGDHPLVGASAPDLELSDGTHLADHLHGARGLLLDLTGDPKLRARAEGYGDRVTVLTAACPERPGLAALLVRPDGFTAWAADTEGEGGEPVEAALERWFGAPGEGPGRGPRDDT</sequence>
<feature type="region of interest" description="Disordered" evidence="4">
    <location>
        <begin position="209"/>
        <end position="262"/>
    </location>
</feature>
<feature type="domain" description="FAD-binding" evidence="5">
    <location>
        <begin position="4"/>
        <end position="161"/>
    </location>
</feature>
<dbReference type="Gene3D" id="3.50.50.60">
    <property type="entry name" value="FAD/NAD(P)-binding domain"/>
    <property type="match status" value="3"/>
</dbReference>
<evidence type="ECO:0000256" key="3">
    <source>
        <dbReference type="ARBA" id="ARBA00022827"/>
    </source>
</evidence>
<organism evidence="6 7">
    <name type="scientific">Streptomyces roseirectus</name>
    <dbReference type="NCBI Taxonomy" id="2768066"/>
    <lineage>
        <taxon>Bacteria</taxon>
        <taxon>Bacillati</taxon>
        <taxon>Actinomycetota</taxon>
        <taxon>Actinomycetes</taxon>
        <taxon>Kitasatosporales</taxon>
        <taxon>Streptomycetaceae</taxon>
        <taxon>Streptomyces</taxon>
    </lineage>
</organism>
<dbReference type="Pfam" id="PF21274">
    <property type="entry name" value="Rng_hyd_C"/>
    <property type="match status" value="1"/>
</dbReference>
<evidence type="ECO:0000259" key="5">
    <source>
        <dbReference type="Pfam" id="PF01494"/>
    </source>
</evidence>
<dbReference type="GO" id="GO:0071949">
    <property type="term" value="F:FAD binding"/>
    <property type="evidence" value="ECO:0007669"/>
    <property type="project" value="InterPro"/>
</dbReference>
<evidence type="ECO:0000313" key="7">
    <source>
        <dbReference type="Proteomes" id="UP000516052"/>
    </source>
</evidence>
<dbReference type="InterPro" id="IPR050641">
    <property type="entry name" value="RIFMO-like"/>
</dbReference>
<dbReference type="SUPFAM" id="SSF51905">
    <property type="entry name" value="FAD/NAD(P)-binding domain"/>
    <property type="match status" value="1"/>
</dbReference>
<dbReference type="EMBL" id="CP060828">
    <property type="protein sequence ID" value="QNP73015.1"/>
    <property type="molecule type" value="Genomic_DNA"/>
</dbReference>
<dbReference type="AlphaFoldDB" id="A0A7H0IJP9"/>
<evidence type="ECO:0000256" key="1">
    <source>
        <dbReference type="ARBA" id="ARBA00001974"/>
    </source>
</evidence>
<keyword evidence="3" id="KW-0274">FAD</keyword>
<comment type="cofactor">
    <cofactor evidence="1">
        <name>FAD</name>
        <dbReference type="ChEBI" id="CHEBI:57692"/>
    </cofactor>
</comment>
<evidence type="ECO:0000256" key="2">
    <source>
        <dbReference type="ARBA" id="ARBA00022630"/>
    </source>
</evidence>
<keyword evidence="6" id="KW-0503">Monooxygenase</keyword>
<accession>A0A7H0IJP9</accession>
<keyword evidence="7" id="KW-1185">Reference proteome</keyword>